<gene>
    <name evidence="2" type="ORF">VNO78_32278</name>
</gene>
<dbReference type="AlphaFoldDB" id="A0AAN9P0Q9"/>
<sequence length="142" mass="15238">MDGSKHNGFKFRSLEVQVLTNSKGRQSVGLGRGGNNTIHAIGPFGQALIQQGGLSPSCSMVMPRLPGNKEVQATTSGPLAQIQDENDASHNLCGETMLLKIQNTFLPLGNLDSLEDVQDSSQQREPRPVVAQPQNSNFIQAV</sequence>
<accession>A0AAN9P0Q9</accession>
<dbReference type="Proteomes" id="UP001386955">
    <property type="component" value="Unassembled WGS sequence"/>
</dbReference>
<feature type="region of interest" description="Disordered" evidence="1">
    <location>
        <begin position="116"/>
        <end position="136"/>
    </location>
</feature>
<evidence type="ECO:0000313" key="3">
    <source>
        <dbReference type="Proteomes" id="UP001386955"/>
    </source>
</evidence>
<evidence type="ECO:0000256" key="1">
    <source>
        <dbReference type="SAM" id="MobiDB-lite"/>
    </source>
</evidence>
<organism evidence="2 3">
    <name type="scientific">Psophocarpus tetragonolobus</name>
    <name type="common">Winged bean</name>
    <name type="synonym">Dolichos tetragonolobus</name>
    <dbReference type="NCBI Taxonomy" id="3891"/>
    <lineage>
        <taxon>Eukaryota</taxon>
        <taxon>Viridiplantae</taxon>
        <taxon>Streptophyta</taxon>
        <taxon>Embryophyta</taxon>
        <taxon>Tracheophyta</taxon>
        <taxon>Spermatophyta</taxon>
        <taxon>Magnoliopsida</taxon>
        <taxon>eudicotyledons</taxon>
        <taxon>Gunneridae</taxon>
        <taxon>Pentapetalae</taxon>
        <taxon>rosids</taxon>
        <taxon>fabids</taxon>
        <taxon>Fabales</taxon>
        <taxon>Fabaceae</taxon>
        <taxon>Papilionoideae</taxon>
        <taxon>50 kb inversion clade</taxon>
        <taxon>NPAAA clade</taxon>
        <taxon>indigoferoid/millettioid clade</taxon>
        <taxon>Phaseoleae</taxon>
        <taxon>Psophocarpus</taxon>
    </lineage>
</organism>
<protein>
    <submittedName>
        <fullName evidence="2">Uncharacterized protein</fullName>
    </submittedName>
</protein>
<comment type="caution">
    <text evidence="2">The sequence shown here is derived from an EMBL/GenBank/DDBJ whole genome shotgun (WGS) entry which is preliminary data.</text>
</comment>
<evidence type="ECO:0000313" key="2">
    <source>
        <dbReference type="EMBL" id="KAK7379974.1"/>
    </source>
</evidence>
<reference evidence="2 3" key="1">
    <citation type="submission" date="2024-01" db="EMBL/GenBank/DDBJ databases">
        <title>The genomes of 5 underutilized Papilionoideae crops provide insights into root nodulation and disease resistanc.</title>
        <authorList>
            <person name="Jiang F."/>
        </authorList>
    </citation>
    <scope>NUCLEOTIDE SEQUENCE [LARGE SCALE GENOMIC DNA]</scope>
    <source>
        <strain evidence="2">DUOXIRENSHENG_FW03</strain>
        <tissue evidence="2">Leaves</tissue>
    </source>
</reference>
<name>A0AAN9P0Q9_PSOTE</name>
<dbReference type="EMBL" id="JAYMYS010000009">
    <property type="protein sequence ID" value="KAK7379974.1"/>
    <property type="molecule type" value="Genomic_DNA"/>
</dbReference>
<keyword evidence="3" id="KW-1185">Reference proteome</keyword>
<proteinExistence type="predicted"/>